<dbReference type="AlphaFoldDB" id="A0AA88CVS2"/>
<dbReference type="PANTHER" id="PTHR35503:SF2">
    <property type="entry name" value="OS04G0455700 PROTEIN"/>
    <property type="match status" value="1"/>
</dbReference>
<dbReference type="Proteomes" id="UP001187192">
    <property type="component" value="Unassembled WGS sequence"/>
</dbReference>
<dbReference type="PANTHER" id="PTHR35503">
    <property type="entry name" value="OSJNBA0006M15.15 PROTEIN"/>
    <property type="match status" value="1"/>
</dbReference>
<gene>
    <name evidence="2" type="ORF">TIFTF001_004323</name>
</gene>
<evidence type="ECO:0000313" key="2">
    <source>
        <dbReference type="EMBL" id="GMN33745.1"/>
    </source>
</evidence>
<protein>
    <recommendedName>
        <fullName evidence="1">C2 domain-containing protein</fullName>
    </recommendedName>
</protein>
<reference evidence="2" key="1">
    <citation type="submission" date="2023-07" db="EMBL/GenBank/DDBJ databases">
        <title>draft genome sequence of fig (Ficus carica).</title>
        <authorList>
            <person name="Takahashi T."/>
            <person name="Nishimura K."/>
        </authorList>
    </citation>
    <scope>NUCLEOTIDE SEQUENCE</scope>
</reference>
<dbReference type="Pfam" id="PF00168">
    <property type="entry name" value="C2"/>
    <property type="match status" value="1"/>
</dbReference>
<organism evidence="2 3">
    <name type="scientific">Ficus carica</name>
    <name type="common">Common fig</name>
    <dbReference type="NCBI Taxonomy" id="3494"/>
    <lineage>
        <taxon>Eukaryota</taxon>
        <taxon>Viridiplantae</taxon>
        <taxon>Streptophyta</taxon>
        <taxon>Embryophyta</taxon>
        <taxon>Tracheophyta</taxon>
        <taxon>Spermatophyta</taxon>
        <taxon>Magnoliopsida</taxon>
        <taxon>eudicotyledons</taxon>
        <taxon>Gunneridae</taxon>
        <taxon>Pentapetalae</taxon>
        <taxon>rosids</taxon>
        <taxon>fabids</taxon>
        <taxon>Rosales</taxon>
        <taxon>Moraceae</taxon>
        <taxon>Ficeae</taxon>
        <taxon>Ficus</taxon>
    </lineage>
</organism>
<proteinExistence type="predicted"/>
<comment type="caution">
    <text evidence="2">The sequence shown here is derived from an EMBL/GenBank/DDBJ whole genome shotgun (WGS) entry which is preliminary data.</text>
</comment>
<dbReference type="Gene3D" id="2.60.40.150">
    <property type="entry name" value="C2 domain"/>
    <property type="match status" value="1"/>
</dbReference>
<evidence type="ECO:0000259" key="1">
    <source>
        <dbReference type="PROSITE" id="PS50004"/>
    </source>
</evidence>
<evidence type="ECO:0000313" key="3">
    <source>
        <dbReference type="Proteomes" id="UP001187192"/>
    </source>
</evidence>
<keyword evidence="3" id="KW-1185">Reference proteome</keyword>
<dbReference type="InterPro" id="IPR000008">
    <property type="entry name" value="C2_dom"/>
</dbReference>
<dbReference type="EMBL" id="BTGU01000004">
    <property type="protein sequence ID" value="GMN33745.1"/>
    <property type="molecule type" value="Genomic_DNA"/>
</dbReference>
<dbReference type="InterPro" id="IPR035892">
    <property type="entry name" value="C2_domain_sf"/>
</dbReference>
<feature type="domain" description="C2" evidence="1">
    <location>
        <begin position="1"/>
        <end position="134"/>
    </location>
</feature>
<dbReference type="PROSITE" id="PS50004">
    <property type="entry name" value="C2"/>
    <property type="match status" value="1"/>
</dbReference>
<accession>A0AA88CVS2</accession>
<sequence length="203" mass="22586">MATTQNFSSLTFDLKIVEAKNIEISKSKGNLFVRFYLPSGIGNNKTSIGLNTRGISTENDHVWNETFSLASCGVEDYSMDITNLKQESLVFELWLRKKLPVFGANLGASKLLGRGVISLEEVLVSPNTVFDKWVNLISTHGRVVESPKLKVEMRVGVVKDEKKRPCILGKKYWNKCGCKDGHDHGCSYDDYDAFALAAALEAF</sequence>
<dbReference type="SUPFAM" id="SSF49562">
    <property type="entry name" value="C2 domain (Calcium/lipid-binding domain, CaLB)"/>
    <property type="match status" value="1"/>
</dbReference>
<name>A0AA88CVS2_FICCA</name>
<dbReference type="CDD" id="cd00030">
    <property type="entry name" value="C2"/>
    <property type="match status" value="1"/>
</dbReference>